<evidence type="ECO:0000313" key="2">
    <source>
        <dbReference type="EMBL" id="TXL79532.1"/>
    </source>
</evidence>
<comment type="caution">
    <text evidence="2">The sequence shown here is derived from an EMBL/GenBank/DDBJ whole genome shotgun (WGS) entry which is preliminary data.</text>
</comment>
<protein>
    <recommendedName>
        <fullName evidence="1">DUF6285 domain-containing protein</fullName>
    </recommendedName>
</protein>
<gene>
    <name evidence="2" type="ORF">FHP25_06200</name>
</gene>
<dbReference type="OrthoDB" id="8854461at2"/>
<accession>A0A5C8PSS7</accession>
<dbReference type="AlphaFoldDB" id="A0A5C8PSS7"/>
<dbReference type="InterPro" id="IPR046252">
    <property type="entry name" value="DUF6285"/>
</dbReference>
<dbReference type="EMBL" id="VDUZ01000005">
    <property type="protein sequence ID" value="TXL79532.1"/>
    <property type="molecule type" value="Genomic_DNA"/>
</dbReference>
<dbReference type="Pfam" id="PF19802">
    <property type="entry name" value="DUF6285"/>
    <property type="match status" value="1"/>
</dbReference>
<reference evidence="2 3" key="1">
    <citation type="submission" date="2019-06" db="EMBL/GenBank/DDBJ databases">
        <title>New taxonomy in bacterial strain CC-CFT640, isolated from vineyard.</title>
        <authorList>
            <person name="Lin S.-Y."/>
            <person name="Tsai C.-F."/>
            <person name="Young C.-C."/>
        </authorList>
    </citation>
    <scope>NUCLEOTIDE SEQUENCE [LARGE SCALE GENOMIC DNA]</scope>
    <source>
        <strain evidence="2 3">CC-CFT640</strain>
    </source>
</reference>
<evidence type="ECO:0000313" key="3">
    <source>
        <dbReference type="Proteomes" id="UP000321638"/>
    </source>
</evidence>
<sequence length="130" mass="14251">MQDQPSAIEILAAVADFLRQHAMPQLQGHTAFHARVAANALDIVRRELEIAPQANAEEHQRLRTLLGADGSLEALNEALCEQLENGTLTAQNPDLVAHLRRTTMTKLAIDQPAYSAYRRALAEDKAATSE</sequence>
<feature type="domain" description="DUF6285" evidence="1">
    <location>
        <begin position="24"/>
        <end position="114"/>
    </location>
</feature>
<proteinExistence type="predicted"/>
<evidence type="ECO:0000259" key="1">
    <source>
        <dbReference type="Pfam" id="PF19802"/>
    </source>
</evidence>
<dbReference type="Proteomes" id="UP000321638">
    <property type="component" value="Unassembled WGS sequence"/>
</dbReference>
<name>A0A5C8PSS7_9HYPH</name>
<organism evidence="2 3">
    <name type="scientific">Vineibacter terrae</name>
    <dbReference type="NCBI Taxonomy" id="2586908"/>
    <lineage>
        <taxon>Bacteria</taxon>
        <taxon>Pseudomonadati</taxon>
        <taxon>Pseudomonadota</taxon>
        <taxon>Alphaproteobacteria</taxon>
        <taxon>Hyphomicrobiales</taxon>
        <taxon>Vineibacter</taxon>
    </lineage>
</organism>
<keyword evidence="3" id="KW-1185">Reference proteome</keyword>
<dbReference type="RefSeq" id="WP_147846039.1">
    <property type="nucleotide sequence ID" value="NZ_VDUZ01000005.1"/>
</dbReference>